<organism evidence="2">
    <name type="scientific">marine sediment metagenome</name>
    <dbReference type="NCBI Taxonomy" id="412755"/>
    <lineage>
        <taxon>unclassified sequences</taxon>
        <taxon>metagenomes</taxon>
        <taxon>ecological metagenomes</taxon>
    </lineage>
</organism>
<protein>
    <recommendedName>
        <fullName evidence="1">Phospholipase D-like domain-containing protein</fullName>
    </recommendedName>
</protein>
<accession>X1TYE3</accession>
<dbReference type="SUPFAM" id="SSF52540">
    <property type="entry name" value="P-loop containing nucleoside triphosphate hydrolases"/>
    <property type="match status" value="1"/>
</dbReference>
<dbReference type="Pfam" id="PF13091">
    <property type="entry name" value="PLDc_2"/>
    <property type="match status" value="1"/>
</dbReference>
<feature type="non-terminal residue" evidence="2">
    <location>
        <position position="1"/>
    </location>
</feature>
<name>X1TYE3_9ZZZZ</name>
<feature type="non-terminal residue" evidence="2">
    <location>
        <position position="236"/>
    </location>
</feature>
<dbReference type="InterPro" id="IPR025202">
    <property type="entry name" value="PLD-like_dom"/>
</dbReference>
<dbReference type="InterPro" id="IPR027417">
    <property type="entry name" value="P-loop_NTPase"/>
</dbReference>
<dbReference type="SUPFAM" id="SSF56024">
    <property type="entry name" value="Phospholipase D/nuclease"/>
    <property type="match status" value="1"/>
</dbReference>
<reference evidence="2" key="1">
    <citation type="journal article" date="2014" name="Front. Microbiol.">
        <title>High frequency of phylogenetically diverse reductive dehalogenase-homologous genes in deep subseafloor sedimentary metagenomes.</title>
        <authorList>
            <person name="Kawai M."/>
            <person name="Futagami T."/>
            <person name="Toyoda A."/>
            <person name="Takaki Y."/>
            <person name="Nishi S."/>
            <person name="Hori S."/>
            <person name="Arai W."/>
            <person name="Tsubouchi T."/>
            <person name="Morono Y."/>
            <person name="Uchiyama I."/>
            <person name="Ito T."/>
            <person name="Fujiyama A."/>
            <person name="Inagaki F."/>
            <person name="Takami H."/>
        </authorList>
    </citation>
    <scope>NUCLEOTIDE SEQUENCE</scope>
    <source>
        <strain evidence="2">Expedition CK06-06</strain>
    </source>
</reference>
<dbReference type="AlphaFoldDB" id="X1TYE3"/>
<dbReference type="EMBL" id="BARW01033494">
    <property type="protein sequence ID" value="GAJ10353.1"/>
    <property type="molecule type" value="Genomic_DNA"/>
</dbReference>
<evidence type="ECO:0000313" key="2">
    <source>
        <dbReference type="EMBL" id="GAJ10353.1"/>
    </source>
</evidence>
<dbReference type="Gene3D" id="3.30.870.10">
    <property type="entry name" value="Endonuclease Chain A"/>
    <property type="match status" value="1"/>
</dbReference>
<feature type="domain" description="Phospholipase D-like" evidence="1">
    <location>
        <begin position="74"/>
        <end position="144"/>
    </location>
</feature>
<gene>
    <name evidence="2" type="ORF">S12H4_52741</name>
</gene>
<comment type="caution">
    <text evidence="2">The sequence shown here is derived from an EMBL/GenBank/DDBJ whole genome shotgun (WGS) entry which is preliminary data.</text>
</comment>
<proteinExistence type="predicted"/>
<sequence>WELIGDEFQKLYGLRLLIGSEYSIPKDSTERIQRVFQDLLIMDKSHLEKSYTMHKVTLEETSLDEWDLTIAILNLLEFLKKDAVDVRLQNYPFQHGKLYLCNKMAYLGSSNFTTHGLIENSELNIQIQENRLLKKLREWYNRQWDNGAPYKEKLIDLIERSKFGNHPYSPFEVYMKIAFEQYKDDFIKIIKEGKILLAQFQAEGASKALKAIKKFGGVMIADAVGLGKSFTAMSVL</sequence>
<evidence type="ECO:0000259" key="1">
    <source>
        <dbReference type="Pfam" id="PF13091"/>
    </source>
</evidence>